<dbReference type="InterPro" id="IPR008920">
    <property type="entry name" value="TF_FadR/GntR_C"/>
</dbReference>
<dbReference type="PANTHER" id="PTHR43537">
    <property type="entry name" value="TRANSCRIPTIONAL REGULATOR, GNTR FAMILY"/>
    <property type="match status" value="1"/>
</dbReference>
<dbReference type="Pfam" id="PF07729">
    <property type="entry name" value="FCD"/>
    <property type="match status" value="1"/>
</dbReference>
<evidence type="ECO:0000256" key="3">
    <source>
        <dbReference type="ARBA" id="ARBA00023163"/>
    </source>
</evidence>
<accession>A0A7U3UZ25</accession>
<dbReference type="GO" id="GO:0003700">
    <property type="term" value="F:DNA-binding transcription factor activity"/>
    <property type="evidence" value="ECO:0007669"/>
    <property type="project" value="InterPro"/>
</dbReference>
<dbReference type="Proteomes" id="UP000595703">
    <property type="component" value="Chromosome"/>
</dbReference>
<evidence type="ECO:0000313" key="5">
    <source>
        <dbReference type="EMBL" id="BBB01478.1"/>
    </source>
</evidence>
<evidence type="ECO:0000259" key="4">
    <source>
        <dbReference type="PROSITE" id="PS50949"/>
    </source>
</evidence>
<evidence type="ECO:0000256" key="1">
    <source>
        <dbReference type="ARBA" id="ARBA00023015"/>
    </source>
</evidence>
<gene>
    <name evidence="5" type="ORF">RVR_8912</name>
</gene>
<name>A0A7U3UZ25_9ACTN</name>
<protein>
    <submittedName>
        <fullName evidence="5">Putative GntR family transcriptional regulator</fullName>
    </submittedName>
</protein>
<dbReference type="AlphaFoldDB" id="A0A7U3UZ25"/>
<reference evidence="5 6" key="3">
    <citation type="journal article" date="2011" name="Nat. Chem. Biol.">
        <title>Reveromycin A biosynthesis uses RevG and RevJ for stereospecific spiroacetal formation.</title>
        <authorList>
            <person name="Takahashi S."/>
            <person name="Toyoda A."/>
            <person name="Sekiyama Y."/>
            <person name="Takagi H."/>
            <person name="Nogawa T."/>
            <person name="Uramoto M."/>
            <person name="Suzuki R."/>
            <person name="Koshino H."/>
            <person name="Kumano T."/>
            <person name="Panthee S."/>
            <person name="Dairi T."/>
            <person name="Ishikawa J."/>
            <person name="Ikeda H."/>
            <person name="Sakaki Y."/>
            <person name="Osada H."/>
        </authorList>
    </citation>
    <scope>NUCLEOTIDE SEQUENCE [LARGE SCALE GENOMIC DNA]</scope>
    <source>
        <strain evidence="5 6">SN-593</strain>
    </source>
</reference>
<evidence type="ECO:0000256" key="2">
    <source>
        <dbReference type="ARBA" id="ARBA00023125"/>
    </source>
</evidence>
<evidence type="ECO:0000313" key="6">
    <source>
        <dbReference type="Proteomes" id="UP000595703"/>
    </source>
</evidence>
<dbReference type="EMBL" id="AP018365">
    <property type="protein sequence ID" value="BBB01478.1"/>
    <property type="molecule type" value="Genomic_DNA"/>
</dbReference>
<dbReference type="PROSITE" id="PS50949">
    <property type="entry name" value="HTH_GNTR"/>
    <property type="match status" value="1"/>
</dbReference>
<reference evidence="5 6" key="2">
    <citation type="journal article" date="2011" name="J. Antibiot.">
        <title>Furaquinocins I and J: novel polyketide isoprenoid hybrid compounds from Streptomyces reveromyceticus SN-593.</title>
        <authorList>
            <person name="Panthee S."/>
            <person name="Takahashi S."/>
            <person name="Takagi H."/>
            <person name="Nogawa T."/>
            <person name="Oowada E."/>
            <person name="Uramoto M."/>
            <person name="Osada H."/>
        </authorList>
    </citation>
    <scope>NUCLEOTIDE SEQUENCE [LARGE SCALE GENOMIC DNA]</scope>
    <source>
        <strain evidence="5 6">SN-593</strain>
    </source>
</reference>
<feature type="domain" description="HTH gntR-type" evidence="4">
    <location>
        <begin position="14"/>
        <end position="80"/>
    </location>
</feature>
<reference evidence="5 6" key="4">
    <citation type="journal article" date="2020" name="Sci. Rep.">
        <title>beta-carboline chemical signals induce reveromycin production through a LuxR family regulator in Streptomyces sp. SN-593.</title>
        <authorList>
            <person name="Panthee S."/>
            <person name="Kito N."/>
            <person name="Hayashi T."/>
            <person name="Shimizu T."/>
            <person name="Ishikawa J."/>
            <person name="Hamamoto H."/>
            <person name="Osada H."/>
            <person name="Takahashi S."/>
        </authorList>
    </citation>
    <scope>NUCLEOTIDE SEQUENCE [LARGE SCALE GENOMIC DNA]</scope>
    <source>
        <strain evidence="5 6">SN-593</strain>
    </source>
</reference>
<organism evidence="5 6">
    <name type="scientific">Actinacidiphila reveromycinica</name>
    <dbReference type="NCBI Taxonomy" id="659352"/>
    <lineage>
        <taxon>Bacteria</taxon>
        <taxon>Bacillati</taxon>
        <taxon>Actinomycetota</taxon>
        <taxon>Actinomycetes</taxon>
        <taxon>Kitasatosporales</taxon>
        <taxon>Streptomycetaceae</taxon>
        <taxon>Actinacidiphila</taxon>
    </lineage>
</organism>
<dbReference type="RefSeq" id="WP_202237364.1">
    <property type="nucleotide sequence ID" value="NZ_AP018365.1"/>
</dbReference>
<dbReference type="InterPro" id="IPR011711">
    <property type="entry name" value="GntR_C"/>
</dbReference>
<sequence>MQTESANERESSPRDTAAEQYTLIRHELLVGHYPPGTLLRETALSAKRNVSRTPVREALARLEQDGLLSRAPRGYRVRHRTANEVLDIYEARIILESHAAATAVVRHTPLDLAKLRSVLALARSTDDPEALWLNDTEFHHALRAAAHNDVIAEVLERLDAQVTIHGPYVRRRAEGAQITRSEHERIVEAIADRDAVAARAHMEAHLNRVRDLRIVSLLEEQEDGG</sequence>
<proteinExistence type="predicted"/>
<dbReference type="PANTHER" id="PTHR43537:SF24">
    <property type="entry name" value="GLUCONATE OPERON TRANSCRIPTIONAL REPRESSOR"/>
    <property type="match status" value="1"/>
</dbReference>
<dbReference type="Gene3D" id="1.20.120.530">
    <property type="entry name" value="GntR ligand-binding domain-like"/>
    <property type="match status" value="1"/>
</dbReference>
<dbReference type="KEGG" id="arev:RVR_8912"/>
<dbReference type="GO" id="GO:0003677">
    <property type="term" value="F:DNA binding"/>
    <property type="evidence" value="ECO:0007669"/>
    <property type="project" value="UniProtKB-KW"/>
</dbReference>
<dbReference type="Pfam" id="PF00392">
    <property type="entry name" value="GntR"/>
    <property type="match status" value="1"/>
</dbReference>
<dbReference type="SMART" id="SM00895">
    <property type="entry name" value="FCD"/>
    <property type="match status" value="1"/>
</dbReference>
<reference evidence="5 6" key="1">
    <citation type="journal article" date="2010" name="J. Bacteriol.">
        <title>Biochemical characterization of a novel indole prenyltransferase from Streptomyces sp. SN-593.</title>
        <authorList>
            <person name="Takahashi S."/>
            <person name="Takagi H."/>
            <person name="Toyoda A."/>
            <person name="Uramoto M."/>
            <person name="Nogawa T."/>
            <person name="Ueki M."/>
            <person name="Sakaki Y."/>
            <person name="Osada H."/>
        </authorList>
    </citation>
    <scope>NUCLEOTIDE SEQUENCE [LARGE SCALE GENOMIC DNA]</scope>
    <source>
        <strain evidence="5 6">SN-593</strain>
    </source>
</reference>
<dbReference type="SUPFAM" id="SSF46785">
    <property type="entry name" value="Winged helix' DNA-binding domain"/>
    <property type="match status" value="1"/>
</dbReference>
<keyword evidence="6" id="KW-1185">Reference proteome</keyword>
<keyword evidence="2" id="KW-0238">DNA-binding</keyword>
<dbReference type="InterPro" id="IPR036388">
    <property type="entry name" value="WH-like_DNA-bd_sf"/>
</dbReference>
<keyword evidence="1" id="KW-0805">Transcription regulation</keyword>
<dbReference type="Gene3D" id="1.10.10.10">
    <property type="entry name" value="Winged helix-like DNA-binding domain superfamily/Winged helix DNA-binding domain"/>
    <property type="match status" value="1"/>
</dbReference>
<dbReference type="PRINTS" id="PR00035">
    <property type="entry name" value="HTHGNTR"/>
</dbReference>
<dbReference type="SUPFAM" id="SSF48008">
    <property type="entry name" value="GntR ligand-binding domain-like"/>
    <property type="match status" value="1"/>
</dbReference>
<dbReference type="InterPro" id="IPR000524">
    <property type="entry name" value="Tscrpt_reg_HTH_GntR"/>
</dbReference>
<dbReference type="SMART" id="SM00345">
    <property type="entry name" value="HTH_GNTR"/>
    <property type="match status" value="1"/>
</dbReference>
<keyword evidence="3" id="KW-0804">Transcription</keyword>
<dbReference type="InterPro" id="IPR036390">
    <property type="entry name" value="WH_DNA-bd_sf"/>
</dbReference>